<dbReference type="InterPro" id="IPR012338">
    <property type="entry name" value="Beta-lactam/transpept-like"/>
</dbReference>
<feature type="binding site" evidence="8">
    <location>
        <position position="251"/>
    </location>
    <ligand>
        <name>substrate</name>
    </ligand>
</feature>
<evidence type="ECO:0000256" key="3">
    <source>
        <dbReference type="ARBA" id="ARBA00022801"/>
    </source>
</evidence>
<keyword evidence="5" id="KW-0573">Peptidoglycan synthesis</keyword>
<feature type="transmembrane region" description="Helical" evidence="11">
    <location>
        <begin position="397"/>
        <end position="417"/>
    </location>
</feature>
<reference evidence="14" key="2">
    <citation type="submission" date="2021-04" db="EMBL/GenBank/DDBJ databases">
        <authorList>
            <person name="Gilroy R."/>
        </authorList>
    </citation>
    <scope>NUCLEOTIDE SEQUENCE</scope>
    <source>
        <strain evidence="14">14324</strain>
    </source>
</reference>
<dbReference type="AlphaFoldDB" id="A0A9D2IU75"/>
<evidence type="ECO:0000259" key="13">
    <source>
        <dbReference type="Pfam" id="PF00768"/>
    </source>
</evidence>
<keyword evidence="14" id="KW-0645">Protease</keyword>
<dbReference type="Gene3D" id="3.40.710.10">
    <property type="entry name" value="DD-peptidase/beta-lactamase superfamily"/>
    <property type="match status" value="1"/>
</dbReference>
<dbReference type="PANTHER" id="PTHR21581:SF6">
    <property type="entry name" value="TRAFFICKING PROTEIN PARTICLE COMPLEX SUBUNIT 12"/>
    <property type="match status" value="1"/>
</dbReference>
<dbReference type="PANTHER" id="PTHR21581">
    <property type="entry name" value="D-ALANYL-D-ALANINE CARBOXYPEPTIDASE"/>
    <property type="match status" value="1"/>
</dbReference>
<dbReference type="EMBL" id="DXBU01000099">
    <property type="protein sequence ID" value="HIZ22592.1"/>
    <property type="molecule type" value="Genomic_DNA"/>
</dbReference>
<feature type="signal peptide" evidence="12">
    <location>
        <begin position="1"/>
        <end position="26"/>
    </location>
</feature>
<evidence type="ECO:0000256" key="6">
    <source>
        <dbReference type="ARBA" id="ARBA00023316"/>
    </source>
</evidence>
<organism evidence="14 15">
    <name type="scientific">Candidatus Blautia faecigallinarum</name>
    <dbReference type="NCBI Taxonomy" id="2838488"/>
    <lineage>
        <taxon>Bacteria</taxon>
        <taxon>Bacillati</taxon>
        <taxon>Bacillota</taxon>
        <taxon>Clostridia</taxon>
        <taxon>Lachnospirales</taxon>
        <taxon>Lachnospiraceae</taxon>
        <taxon>Blautia</taxon>
    </lineage>
</organism>
<keyword evidence="4" id="KW-0133">Cell shape</keyword>
<reference evidence="14" key="1">
    <citation type="journal article" date="2021" name="PeerJ">
        <title>Extensive microbial diversity within the chicken gut microbiome revealed by metagenomics and culture.</title>
        <authorList>
            <person name="Gilroy R."/>
            <person name="Ravi A."/>
            <person name="Getino M."/>
            <person name="Pursley I."/>
            <person name="Horton D.L."/>
            <person name="Alikhan N.F."/>
            <person name="Baker D."/>
            <person name="Gharbi K."/>
            <person name="Hall N."/>
            <person name="Watson M."/>
            <person name="Adriaenssens E.M."/>
            <person name="Foster-Nyarko E."/>
            <person name="Jarju S."/>
            <person name="Secka A."/>
            <person name="Antonio M."/>
            <person name="Oren A."/>
            <person name="Chaudhuri R.R."/>
            <person name="La Ragione R."/>
            <person name="Hildebrand F."/>
            <person name="Pallen M.J."/>
        </authorList>
    </citation>
    <scope>NUCLEOTIDE SEQUENCE</scope>
    <source>
        <strain evidence="14">14324</strain>
    </source>
</reference>
<evidence type="ECO:0000313" key="15">
    <source>
        <dbReference type="Proteomes" id="UP000824041"/>
    </source>
</evidence>
<dbReference type="GO" id="GO:0006508">
    <property type="term" value="P:proteolysis"/>
    <property type="evidence" value="ECO:0007669"/>
    <property type="project" value="InterPro"/>
</dbReference>
<evidence type="ECO:0000256" key="1">
    <source>
        <dbReference type="ARBA" id="ARBA00007164"/>
    </source>
</evidence>
<accession>A0A9D2IU75</accession>
<keyword evidence="11" id="KW-1133">Transmembrane helix</keyword>
<proteinExistence type="inferred from homology"/>
<gene>
    <name evidence="14" type="ORF">IAA21_07340</name>
</gene>
<dbReference type="SUPFAM" id="SSF56601">
    <property type="entry name" value="beta-lactamase/transpeptidase-like"/>
    <property type="match status" value="1"/>
</dbReference>
<feature type="active site" description="Acyl-ester intermediate" evidence="7">
    <location>
        <position position="80"/>
    </location>
</feature>
<feature type="chain" id="PRO_5039512424" evidence="12">
    <location>
        <begin position="27"/>
        <end position="429"/>
    </location>
</feature>
<feature type="region of interest" description="Disordered" evidence="10">
    <location>
        <begin position="352"/>
        <end position="372"/>
    </location>
</feature>
<keyword evidence="11" id="KW-0812">Transmembrane</keyword>
<keyword evidence="2 12" id="KW-0732">Signal</keyword>
<evidence type="ECO:0000256" key="8">
    <source>
        <dbReference type="PIRSR" id="PIRSR618044-2"/>
    </source>
</evidence>
<feature type="domain" description="Peptidase S11 D-alanyl-D-alanine carboxypeptidase A N-terminal" evidence="13">
    <location>
        <begin position="48"/>
        <end position="279"/>
    </location>
</feature>
<keyword evidence="11" id="KW-0472">Membrane</keyword>
<dbReference type="GO" id="GO:0009252">
    <property type="term" value="P:peptidoglycan biosynthetic process"/>
    <property type="evidence" value="ECO:0007669"/>
    <property type="project" value="UniProtKB-KW"/>
</dbReference>
<dbReference type="GO" id="GO:0071555">
    <property type="term" value="P:cell wall organization"/>
    <property type="evidence" value="ECO:0007669"/>
    <property type="project" value="UniProtKB-KW"/>
</dbReference>
<dbReference type="InterPro" id="IPR018044">
    <property type="entry name" value="Peptidase_S11"/>
</dbReference>
<name>A0A9D2IU75_9FIRM</name>
<comment type="similarity">
    <text evidence="1 9">Belongs to the peptidase S11 family.</text>
</comment>
<dbReference type="Pfam" id="PF00768">
    <property type="entry name" value="Peptidase_S11"/>
    <property type="match status" value="1"/>
</dbReference>
<evidence type="ECO:0000256" key="5">
    <source>
        <dbReference type="ARBA" id="ARBA00022984"/>
    </source>
</evidence>
<dbReference type="Proteomes" id="UP000824041">
    <property type="component" value="Unassembled WGS sequence"/>
</dbReference>
<feature type="active site" description="Proton acceptor" evidence="7">
    <location>
        <position position="83"/>
    </location>
</feature>
<feature type="active site" evidence="7">
    <location>
        <position position="138"/>
    </location>
</feature>
<evidence type="ECO:0000256" key="2">
    <source>
        <dbReference type="ARBA" id="ARBA00022729"/>
    </source>
</evidence>
<dbReference type="GO" id="GO:0008360">
    <property type="term" value="P:regulation of cell shape"/>
    <property type="evidence" value="ECO:0007669"/>
    <property type="project" value="UniProtKB-KW"/>
</dbReference>
<evidence type="ECO:0000256" key="12">
    <source>
        <dbReference type="SAM" id="SignalP"/>
    </source>
</evidence>
<evidence type="ECO:0000256" key="7">
    <source>
        <dbReference type="PIRSR" id="PIRSR618044-1"/>
    </source>
</evidence>
<evidence type="ECO:0000256" key="11">
    <source>
        <dbReference type="SAM" id="Phobius"/>
    </source>
</evidence>
<sequence length="429" mass="46933">MKKIKMLLYQITALFAAFAFALPAAAASVDLDAVYPISTNEIPGWPAGPEISSDTGILMEAQTKTVLYDKGADELRYPASITKLMTLLLAVENSSLTDTVTFTETGVRDVTPDSGNIGMQLGETMTMEDCLYAMHIYSANEVAAQVAEYVGGTEQNFIDMMNQRAAEIGCTNTHFANASGLPDPDQYTTARDMALIFREGLKNDTFRKIIGTQTYYIEPTNLNSETRKVHTHHPLFAKESALHYEGCLGGKSGMTNDAGYTLVTGVRQNGVTYIAVVMRGADMSQVSTDSRLLFDYGLGNFQKTEYRNGNVILPAGTEESTLTMREEEIDGRNMEVYYLSDHPVGIGKAVQATAAPTPEPQAEETEDADQAPLFGEAENSDITQEPAREGITSLAKFLFIVMGVMALILVILLIALGKKKHRKNKRKKK</sequence>
<keyword evidence="6" id="KW-0961">Cell wall biogenesis/degradation</keyword>
<evidence type="ECO:0000256" key="9">
    <source>
        <dbReference type="RuleBase" id="RU004016"/>
    </source>
</evidence>
<keyword evidence="14" id="KW-0121">Carboxypeptidase</keyword>
<dbReference type="PRINTS" id="PR00725">
    <property type="entry name" value="DADACBPTASE1"/>
</dbReference>
<protein>
    <submittedName>
        <fullName evidence="14">D-alanyl-D-alanine carboxypeptidase</fullName>
    </submittedName>
</protein>
<dbReference type="InterPro" id="IPR001967">
    <property type="entry name" value="Peptidase_S11_N"/>
</dbReference>
<comment type="caution">
    <text evidence="14">The sequence shown here is derived from an EMBL/GenBank/DDBJ whole genome shotgun (WGS) entry which is preliminary data.</text>
</comment>
<keyword evidence="3" id="KW-0378">Hydrolase</keyword>
<dbReference type="GO" id="GO:0009002">
    <property type="term" value="F:serine-type D-Ala-D-Ala carboxypeptidase activity"/>
    <property type="evidence" value="ECO:0007669"/>
    <property type="project" value="InterPro"/>
</dbReference>
<evidence type="ECO:0000256" key="4">
    <source>
        <dbReference type="ARBA" id="ARBA00022960"/>
    </source>
</evidence>
<evidence type="ECO:0000313" key="14">
    <source>
        <dbReference type="EMBL" id="HIZ22592.1"/>
    </source>
</evidence>
<evidence type="ECO:0000256" key="10">
    <source>
        <dbReference type="SAM" id="MobiDB-lite"/>
    </source>
</evidence>